<protein>
    <submittedName>
        <fullName evidence="4">LytR/AlgR family response regulator transcription factor</fullName>
    </submittedName>
</protein>
<dbReference type="Proteomes" id="UP001597510">
    <property type="component" value="Unassembled WGS sequence"/>
</dbReference>
<dbReference type="SUPFAM" id="SSF52172">
    <property type="entry name" value="CheY-like"/>
    <property type="match status" value="1"/>
</dbReference>
<dbReference type="Gene3D" id="2.40.50.1020">
    <property type="entry name" value="LytTr DNA-binding domain"/>
    <property type="match status" value="1"/>
</dbReference>
<dbReference type="InterPro" id="IPR001789">
    <property type="entry name" value="Sig_transdc_resp-reg_receiver"/>
</dbReference>
<reference evidence="5" key="1">
    <citation type="journal article" date="2019" name="Int. J. Syst. Evol. Microbiol.">
        <title>The Global Catalogue of Microorganisms (GCM) 10K type strain sequencing project: providing services to taxonomists for standard genome sequencing and annotation.</title>
        <authorList>
            <consortium name="The Broad Institute Genomics Platform"/>
            <consortium name="The Broad Institute Genome Sequencing Center for Infectious Disease"/>
            <person name="Wu L."/>
            <person name="Ma J."/>
        </authorList>
    </citation>
    <scope>NUCLEOTIDE SEQUENCE [LARGE SCALE GENOMIC DNA]</scope>
    <source>
        <strain evidence="5">KCTC 52344</strain>
    </source>
</reference>
<gene>
    <name evidence="4" type="ORF">ACFSR2_08170</name>
</gene>
<name>A0ABW5J5M2_9BACT</name>
<dbReference type="RefSeq" id="WP_340235143.1">
    <property type="nucleotide sequence ID" value="NZ_JBBEWC010000003.1"/>
</dbReference>
<evidence type="ECO:0000259" key="2">
    <source>
        <dbReference type="PROSITE" id="PS50110"/>
    </source>
</evidence>
<dbReference type="PANTHER" id="PTHR37299:SF1">
    <property type="entry name" value="STAGE 0 SPORULATION PROTEIN A HOMOLOG"/>
    <property type="match status" value="1"/>
</dbReference>
<feature type="domain" description="Response regulatory" evidence="2">
    <location>
        <begin position="3"/>
        <end position="116"/>
    </location>
</feature>
<feature type="domain" description="HTH LytTR-type" evidence="3">
    <location>
        <begin position="151"/>
        <end position="247"/>
    </location>
</feature>
<dbReference type="PANTHER" id="PTHR37299">
    <property type="entry name" value="TRANSCRIPTIONAL REGULATOR-RELATED"/>
    <property type="match status" value="1"/>
</dbReference>
<accession>A0ABW5J5M2</accession>
<keyword evidence="1" id="KW-0597">Phosphoprotein</keyword>
<evidence type="ECO:0000256" key="1">
    <source>
        <dbReference type="PROSITE-ProRule" id="PRU00169"/>
    </source>
</evidence>
<dbReference type="Gene3D" id="3.40.50.2300">
    <property type="match status" value="1"/>
</dbReference>
<dbReference type="SMART" id="SM00850">
    <property type="entry name" value="LytTR"/>
    <property type="match status" value="1"/>
</dbReference>
<evidence type="ECO:0000259" key="3">
    <source>
        <dbReference type="PROSITE" id="PS50930"/>
    </source>
</evidence>
<keyword evidence="5" id="KW-1185">Reference proteome</keyword>
<organism evidence="4 5">
    <name type="scientific">Emticicia soli</name>
    <dbReference type="NCBI Taxonomy" id="2027878"/>
    <lineage>
        <taxon>Bacteria</taxon>
        <taxon>Pseudomonadati</taxon>
        <taxon>Bacteroidota</taxon>
        <taxon>Cytophagia</taxon>
        <taxon>Cytophagales</taxon>
        <taxon>Leadbetterellaceae</taxon>
        <taxon>Emticicia</taxon>
    </lineage>
</organism>
<dbReference type="Pfam" id="PF04397">
    <property type="entry name" value="LytTR"/>
    <property type="match status" value="1"/>
</dbReference>
<comment type="caution">
    <text evidence="4">The sequence shown here is derived from an EMBL/GenBank/DDBJ whole genome shotgun (WGS) entry which is preliminary data.</text>
</comment>
<dbReference type="PROSITE" id="PS50110">
    <property type="entry name" value="RESPONSE_REGULATORY"/>
    <property type="match status" value="1"/>
</dbReference>
<proteinExistence type="predicted"/>
<sequence>MTSVVLVDDEDECLDVLEAELTRFCPDFQILQKFNNPLDAIPYINQNKFDALFLDISMPVLNGFDLLKQVNQIDFDVVFVTAYENFALKAFEFCAVDYLVKPTSKESIIRAADRLRNKKKDHSINQNIALLLANMQKDSLKKKQVAIPTFEGYEFVNTQQIVYAKAEGNYTTIVLQGQEKILISKTLKEFEGLLNDAVFARIHNSYLVNFNYVKKYIKGESGSIVLNDGTVLQVSRANKNKLLNLIK</sequence>
<dbReference type="InterPro" id="IPR007492">
    <property type="entry name" value="LytTR_DNA-bd_dom"/>
</dbReference>
<dbReference type="SMART" id="SM00448">
    <property type="entry name" value="REC"/>
    <property type="match status" value="1"/>
</dbReference>
<dbReference type="PROSITE" id="PS50930">
    <property type="entry name" value="HTH_LYTTR"/>
    <property type="match status" value="1"/>
</dbReference>
<evidence type="ECO:0000313" key="4">
    <source>
        <dbReference type="EMBL" id="MFD2520854.1"/>
    </source>
</evidence>
<dbReference type="InterPro" id="IPR011006">
    <property type="entry name" value="CheY-like_superfamily"/>
</dbReference>
<dbReference type="Pfam" id="PF00072">
    <property type="entry name" value="Response_reg"/>
    <property type="match status" value="1"/>
</dbReference>
<feature type="modified residue" description="4-aspartylphosphate" evidence="1">
    <location>
        <position position="55"/>
    </location>
</feature>
<dbReference type="InterPro" id="IPR046947">
    <property type="entry name" value="LytR-like"/>
</dbReference>
<dbReference type="EMBL" id="JBHULC010000008">
    <property type="protein sequence ID" value="MFD2520854.1"/>
    <property type="molecule type" value="Genomic_DNA"/>
</dbReference>
<evidence type="ECO:0000313" key="5">
    <source>
        <dbReference type="Proteomes" id="UP001597510"/>
    </source>
</evidence>